<evidence type="ECO:0000256" key="1">
    <source>
        <dbReference type="SAM" id="MobiDB-lite"/>
    </source>
</evidence>
<dbReference type="OrthoDB" id="5106199at2759"/>
<feature type="compositionally biased region" description="Basic and acidic residues" evidence="1">
    <location>
        <begin position="276"/>
        <end position="288"/>
    </location>
</feature>
<feature type="region of interest" description="Disordered" evidence="1">
    <location>
        <begin position="257"/>
        <end position="288"/>
    </location>
</feature>
<evidence type="ECO:0000313" key="3">
    <source>
        <dbReference type="Proteomes" id="UP000288168"/>
    </source>
</evidence>
<dbReference type="Proteomes" id="UP000288168">
    <property type="component" value="Unassembled WGS sequence"/>
</dbReference>
<keyword evidence="3" id="KW-1185">Reference proteome</keyword>
<evidence type="ECO:0000313" key="2">
    <source>
        <dbReference type="EMBL" id="RSL43998.1"/>
    </source>
</evidence>
<reference evidence="2 3" key="1">
    <citation type="submission" date="2017-06" db="EMBL/GenBank/DDBJ databases">
        <title>Comparative genomic analysis of Ambrosia Fusariam Clade fungi.</title>
        <authorList>
            <person name="Stajich J.E."/>
            <person name="Carrillo J."/>
            <person name="Kijimoto T."/>
            <person name="Eskalen A."/>
            <person name="O'Donnell K."/>
            <person name="Kasson M."/>
        </authorList>
    </citation>
    <scope>NUCLEOTIDE SEQUENCE [LARGE SCALE GENOMIC DNA]</scope>
    <source>
        <strain evidence="2 3">NRRL62584</strain>
    </source>
</reference>
<comment type="caution">
    <text evidence="2">The sequence shown here is derived from an EMBL/GenBank/DDBJ whole genome shotgun (WGS) entry which is preliminary data.</text>
</comment>
<protein>
    <submittedName>
        <fullName evidence="2">Uncharacterized protein</fullName>
    </submittedName>
</protein>
<proteinExistence type="predicted"/>
<name>A0A428NT61_9HYPO</name>
<organism evidence="2 3">
    <name type="scientific">Fusarium duplospermum</name>
    <dbReference type="NCBI Taxonomy" id="1325734"/>
    <lineage>
        <taxon>Eukaryota</taxon>
        <taxon>Fungi</taxon>
        <taxon>Dikarya</taxon>
        <taxon>Ascomycota</taxon>
        <taxon>Pezizomycotina</taxon>
        <taxon>Sordariomycetes</taxon>
        <taxon>Hypocreomycetidae</taxon>
        <taxon>Hypocreales</taxon>
        <taxon>Nectriaceae</taxon>
        <taxon>Fusarium</taxon>
        <taxon>Fusarium solani species complex</taxon>
    </lineage>
</organism>
<accession>A0A428NT61</accession>
<gene>
    <name evidence="2" type="ORF">CEP54_014860</name>
</gene>
<sequence length="288" mass="33407">MGLTLNLADHSVTGVCMENLISLWCARGLTYEQGQVLLGASYSVQRLDYLFAKCLDKDKDAFETVRCRIMMTLDVWEEIPAWDEVWRLKRAFDKLEADLHPTIKLYTIIICEILPDMVAKRHKLKEPPPEGKALNDTPEWYQAKFSSYQERQAEREQSHEFLLRTKAVRQCELHDIRDQSNSGLPITHHIYHKSWRLAMWNAKVDSVLPSHERKQIIAAIPTKWLPRWIPAETSSTKPAKRPAEWVPPDFTFSTKRAKRPAEWMSPDFTSSAKRAKNAEKLADLGNRH</sequence>
<dbReference type="EMBL" id="NKCI01000305">
    <property type="protein sequence ID" value="RSL43998.1"/>
    <property type="molecule type" value="Genomic_DNA"/>
</dbReference>
<dbReference type="AlphaFoldDB" id="A0A428NT61"/>